<feature type="domain" description="Serine/threonine specific protein phosphatases" evidence="3">
    <location>
        <begin position="152"/>
        <end position="157"/>
    </location>
</feature>
<feature type="compositionally biased region" description="Basic and acidic residues" evidence="2">
    <location>
        <begin position="24"/>
        <end position="35"/>
    </location>
</feature>
<comment type="caution">
    <text evidence="4">The sequence shown here is derived from an EMBL/GenBank/DDBJ whole genome shotgun (WGS) entry which is preliminary data.</text>
</comment>
<proteinExistence type="inferred from homology"/>
<dbReference type="InterPro" id="IPR050341">
    <property type="entry name" value="PP1_catalytic_subunit"/>
</dbReference>
<dbReference type="SUPFAM" id="SSF56300">
    <property type="entry name" value="Metallo-dependent phosphatases"/>
    <property type="match status" value="1"/>
</dbReference>
<dbReference type="AlphaFoldDB" id="A0A2G5UQN8"/>
<dbReference type="GO" id="GO:0005737">
    <property type="term" value="C:cytoplasm"/>
    <property type="evidence" value="ECO:0007669"/>
    <property type="project" value="TreeGrafter"/>
</dbReference>
<dbReference type="PANTHER" id="PTHR11668:SF211">
    <property type="entry name" value="SERINE_THREONINE-PROTEIN PHOSPHATASE C23G10.1"/>
    <property type="match status" value="1"/>
</dbReference>
<reference evidence="5" key="1">
    <citation type="submission" date="2017-10" db="EMBL/GenBank/DDBJ databases">
        <title>Rapid genome shrinkage in a self-fertile nematode reveals novel sperm competition proteins.</title>
        <authorList>
            <person name="Yin D."/>
            <person name="Schwarz E.M."/>
            <person name="Thomas C.G."/>
            <person name="Felde R.L."/>
            <person name="Korf I.F."/>
            <person name="Cutter A.D."/>
            <person name="Schartner C.M."/>
            <person name="Ralston E.J."/>
            <person name="Meyer B.J."/>
            <person name="Haag E.S."/>
        </authorList>
    </citation>
    <scope>NUCLEOTIDE SEQUENCE [LARGE SCALE GENOMIC DNA]</scope>
    <source>
        <strain evidence="5">JU1422</strain>
    </source>
</reference>
<evidence type="ECO:0000259" key="3">
    <source>
        <dbReference type="PROSITE" id="PS00125"/>
    </source>
</evidence>
<dbReference type="EMBL" id="PDUG01000003">
    <property type="protein sequence ID" value="PIC41829.1"/>
    <property type="molecule type" value="Genomic_DNA"/>
</dbReference>
<organism evidence="4 5">
    <name type="scientific">Caenorhabditis nigoni</name>
    <dbReference type="NCBI Taxonomy" id="1611254"/>
    <lineage>
        <taxon>Eukaryota</taxon>
        <taxon>Metazoa</taxon>
        <taxon>Ecdysozoa</taxon>
        <taxon>Nematoda</taxon>
        <taxon>Chromadorea</taxon>
        <taxon>Rhabditida</taxon>
        <taxon>Rhabditina</taxon>
        <taxon>Rhabditomorpha</taxon>
        <taxon>Rhabditoidea</taxon>
        <taxon>Rhabditidae</taxon>
        <taxon>Peloderinae</taxon>
        <taxon>Caenorhabditis</taxon>
    </lineage>
</organism>
<dbReference type="InterPro" id="IPR006186">
    <property type="entry name" value="Ser/Thr-sp_prot-phosphatase"/>
</dbReference>
<evidence type="ECO:0000256" key="2">
    <source>
        <dbReference type="SAM" id="MobiDB-lite"/>
    </source>
</evidence>
<protein>
    <recommendedName>
        <fullName evidence="1">Serine/threonine-protein phosphatase</fullName>
        <ecNumber evidence="1">3.1.3.16</ecNumber>
    </recommendedName>
</protein>
<feature type="region of interest" description="Disordered" evidence="2">
    <location>
        <begin position="1"/>
        <end position="35"/>
    </location>
</feature>
<dbReference type="GO" id="GO:0004722">
    <property type="term" value="F:protein serine/threonine phosphatase activity"/>
    <property type="evidence" value="ECO:0007669"/>
    <property type="project" value="UniProtKB-EC"/>
</dbReference>
<evidence type="ECO:0000256" key="1">
    <source>
        <dbReference type="RuleBase" id="RU004273"/>
    </source>
</evidence>
<dbReference type="STRING" id="1611254.A0A2G5UQN8"/>
<dbReference type="OrthoDB" id="5819440at2759"/>
<evidence type="ECO:0000313" key="4">
    <source>
        <dbReference type="EMBL" id="PIC41829.1"/>
    </source>
</evidence>
<gene>
    <name evidence="4" type="primary">Cnig_chr_III.g9115</name>
    <name evidence="4" type="ORF">B9Z55_009115</name>
</gene>
<name>A0A2G5UQN8_9PELO</name>
<dbReference type="GO" id="GO:0005634">
    <property type="term" value="C:nucleus"/>
    <property type="evidence" value="ECO:0007669"/>
    <property type="project" value="TreeGrafter"/>
</dbReference>
<dbReference type="PROSITE" id="PS00125">
    <property type="entry name" value="SER_THR_PHOSPHATASE"/>
    <property type="match status" value="1"/>
</dbReference>
<dbReference type="Pfam" id="PF00149">
    <property type="entry name" value="Metallophos"/>
    <property type="match status" value="1"/>
</dbReference>
<comment type="similarity">
    <text evidence="1">Belongs to the PPP phosphatase family.</text>
</comment>
<comment type="catalytic activity">
    <reaction evidence="1">
        <text>O-phospho-L-threonyl-[protein] + H2O = L-threonyl-[protein] + phosphate</text>
        <dbReference type="Rhea" id="RHEA:47004"/>
        <dbReference type="Rhea" id="RHEA-COMP:11060"/>
        <dbReference type="Rhea" id="RHEA-COMP:11605"/>
        <dbReference type="ChEBI" id="CHEBI:15377"/>
        <dbReference type="ChEBI" id="CHEBI:30013"/>
        <dbReference type="ChEBI" id="CHEBI:43474"/>
        <dbReference type="ChEBI" id="CHEBI:61977"/>
        <dbReference type="EC" id="3.1.3.16"/>
    </reaction>
</comment>
<dbReference type="EC" id="3.1.3.16" evidence="1"/>
<dbReference type="PRINTS" id="PR00114">
    <property type="entry name" value="STPHPHTASE"/>
</dbReference>
<dbReference type="Proteomes" id="UP000230233">
    <property type="component" value="Chromosome III"/>
</dbReference>
<sequence length="353" mass="39793">MSKKPSAQVAEPSSAVSDNDVLMDESKRKEMFDRKPDESNKKFVEEFIRVLLSCKGVSKAVKTMDILRLAHICKRIFESQARLIEIDGPVRICGDLHAQFPDLIRLFAQGGFPPDSNYLFLGDYVDRGAYNLEVLLLCLSYKARYPNNFMMLRGNHELAHINSQFGFKEEIFTRKGEFAPVIYAEITKMMDVMPIVGLIGGRILCMHGGLSKHLKSLDDLRNLKCPFNLEEECLENDLMWSDPGSVKGWEPNTRGASFTFGEDVVHEYCKMLDIDLIVRGHQVVQDGYEFFANKKLVTVFSAPHYSGTFTNSAAVCKVSAGLEVSFEVLVPEDMKVQERKPAAERTAAEPTEN</sequence>
<keyword evidence="1" id="KW-0378">Hydrolase</keyword>
<dbReference type="SMART" id="SM00156">
    <property type="entry name" value="PP2Ac"/>
    <property type="match status" value="1"/>
</dbReference>
<dbReference type="InterPro" id="IPR004843">
    <property type="entry name" value="Calcineurin-like_PHP"/>
</dbReference>
<dbReference type="FunFam" id="3.60.21.10:FF:000068">
    <property type="entry name" value="Serine/threonine-protein phosphatase"/>
    <property type="match status" value="1"/>
</dbReference>
<evidence type="ECO:0000313" key="5">
    <source>
        <dbReference type="Proteomes" id="UP000230233"/>
    </source>
</evidence>
<keyword evidence="5" id="KW-1185">Reference proteome</keyword>
<dbReference type="Gene3D" id="3.60.21.10">
    <property type="match status" value="1"/>
</dbReference>
<dbReference type="PANTHER" id="PTHR11668">
    <property type="entry name" value="SERINE/THREONINE PROTEIN PHOSPHATASE"/>
    <property type="match status" value="1"/>
</dbReference>
<dbReference type="InterPro" id="IPR029052">
    <property type="entry name" value="Metallo-depent_PP-like"/>
</dbReference>
<accession>A0A2G5UQN8</accession>